<comment type="subcellular location">
    <subcellularLocation>
        <location evidence="1">Membrane</location>
        <topology evidence="1">Multi-pass membrane protein</topology>
    </subcellularLocation>
</comment>
<evidence type="ECO:0000256" key="4">
    <source>
        <dbReference type="ARBA" id="ARBA00023136"/>
    </source>
</evidence>
<feature type="transmembrane region" description="Helical" evidence="6">
    <location>
        <begin position="290"/>
        <end position="313"/>
    </location>
</feature>
<dbReference type="SMART" id="SM00679">
    <property type="entry name" value="CTNS"/>
    <property type="match status" value="2"/>
</dbReference>
<name>A0A0R3RQB8_9BILA</name>
<dbReference type="InterPro" id="IPR006603">
    <property type="entry name" value="PQ-loop_rpt"/>
</dbReference>
<evidence type="ECO:0000256" key="2">
    <source>
        <dbReference type="ARBA" id="ARBA00022692"/>
    </source>
</evidence>
<dbReference type="Gene3D" id="1.20.1280.290">
    <property type="match status" value="2"/>
</dbReference>
<feature type="transmembrane region" description="Helical" evidence="6">
    <location>
        <begin position="57"/>
        <end position="79"/>
    </location>
</feature>
<feature type="transmembrane region" description="Helical" evidence="6">
    <location>
        <begin position="117"/>
        <end position="139"/>
    </location>
</feature>
<dbReference type="STRING" id="1147741.A0A0R3RQB8"/>
<evidence type="ECO:0000256" key="5">
    <source>
        <dbReference type="ARBA" id="ARBA00038039"/>
    </source>
</evidence>
<keyword evidence="3 6" id="KW-1133">Transmembrane helix</keyword>
<evidence type="ECO:0000256" key="6">
    <source>
        <dbReference type="SAM" id="Phobius"/>
    </source>
</evidence>
<sequence>MMSLLFRMIPKRDGYLYDKWDSMVTSDNALNKSPNCTDGIKWILDVFGDCVDTNLKLIGFVIGFVSLFLWLLPSIPQILHNYRSKRCDGLSIYFILFWIIGDLCNTAGAMLTNQQPLQKIIGVYYILQDAVLLNQYFYYSRIYPHRLRGIFSVFDDFFSNPITSPTAIIPGIFVGLFTGGTLLSSGYASDKFDYQINEKPAGRRKLLSADSLVGPPFFYGYYDLLGYIIGSVAATCYFAGRIPQLLKNYYRQSCEGLSLIMFYIIIAANATYGLSVLLEATNWHYILRHLPWLAGSLGCCIIDVIMVMQYFYYDRLSRQKDVMEHETLLGDED</sequence>
<dbReference type="Pfam" id="PF04193">
    <property type="entry name" value="PQ-loop"/>
    <property type="match status" value="2"/>
</dbReference>
<feature type="transmembrane region" description="Helical" evidence="6">
    <location>
        <begin position="219"/>
        <end position="239"/>
    </location>
</feature>
<dbReference type="GO" id="GO:0015174">
    <property type="term" value="F:basic amino acid transmembrane transporter activity"/>
    <property type="evidence" value="ECO:0007669"/>
    <property type="project" value="UniProtKB-ARBA"/>
</dbReference>
<keyword evidence="4 6" id="KW-0472">Membrane</keyword>
<dbReference type="GO" id="GO:0098852">
    <property type="term" value="C:lytic vacuole membrane"/>
    <property type="evidence" value="ECO:0007669"/>
    <property type="project" value="UniProtKB-ARBA"/>
</dbReference>
<reference evidence="8" key="1">
    <citation type="submission" date="2017-02" db="UniProtKB">
        <authorList>
            <consortium name="WormBaseParasite"/>
        </authorList>
    </citation>
    <scope>IDENTIFICATION</scope>
</reference>
<proteinExistence type="inferred from homology"/>
<keyword evidence="7" id="KW-1185">Reference proteome</keyword>
<dbReference type="FunFam" id="1.20.1280.290:FF:000049">
    <property type="entry name" value="Lysosomal amino acid transporter 1"/>
    <property type="match status" value="1"/>
</dbReference>
<comment type="similarity">
    <text evidence="5">Belongs to the laat-1 family.</text>
</comment>
<dbReference type="AlphaFoldDB" id="A0A0R3RQB8"/>
<feature type="transmembrane region" description="Helical" evidence="6">
    <location>
        <begin position="91"/>
        <end position="111"/>
    </location>
</feature>
<feature type="transmembrane region" description="Helical" evidence="6">
    <location>
        <begin position="167"/>
        <end position="188"/>
    </location>
</feature>
<dbReference type="WBParaSite" id="EEL_0000385401-mRNA-1">
    <property type="protein sequence ID" value="EEL_0000385401-mRNA-1"/>
    <property type="gene ID" value="EEL_0000385401"/>
</dbReference>
<evidence type="ECO:0000256" key="1">
    <source>
        <dbReference type="ARBA" id="ARBA00004141"/>
    </source>
</evidence>
<accession>A0A0R3RQB8</accession>
<keyword evidence="2 6" id="KW-0812">Transmembrane</keyword>
<dbReference type="PANTHER" id="PTHR16201">
    <property type="entry name" value="SEVEN TRANSMEMBRANE PROTEIN 1-RELATED"/>
    <property type="match status" value="1"/>
</dbReference>
<evidence type="ECO:0000313" key="7">
    <source>
        <dbReference type="Proteomes" id="UP000050640"/>
    </source>
</evidence>
<dbReference type="FunFam" id="1.20.1280.290:FF:000009">
    <property type="entry name" value="PQ loop repeat family protein"/>
    <property type="match status" value="1"/>
</dbReference>
<evidence type="ECO:0000256" key="3">
    <source>
        <dbReference type="ARBA" id="ARBA00022989"/>
    </source>
</evidence>
<protein>
    <submittedName>
        <fullName evidence="8">PQ loop repeat family protein</fullName>
    </submittedName>
</protein>
<dbReference type="InterPro" id="IPR051415">
    <property type="entry name" value="LAAT-1"/>
</dbReference>
<dbReference type="Proteomes" id="UP000050640">
    <property type="component" value="Unplaced"/>
</dbReference>
<organism evidence="7 8">
    <name type="scientific">Elaeophora elaphi</name>
    <dbReference type="NCBI Taxonomy" id="1147741"/>
    <lineage>
        <taxon>Eukaryota</taxon>
        <taxon>Metazoa</taxon>
        <taxon>Ecdysozoa</taxon>
        <taxon>Nematoda</taxon>
        <taxon>Chromadorea</taxon>
        <taxon>Rhabditida</taxon>
        <taxon>Spirurina</taxon>
        <taxon>Spiruromorpha</taxon>
        <taxon>Filarioidea</taxon>
        <taxon>Onchocercidae</taxon>
        <taxon>Elaeophora</taxon>
    </lineage>
</organism>
<evidence type="ECO:0000313" key="8">
    <source>
        <dbReference type="WBParaSite" id="EEL_0000385401-mRNA-1"/>
    </source>
</evidence>
<dbReference type="PANTHER" id="PTHR16201:SF34">
    <property type="entry name" value="LYSOSOMAL AMINO ACID TRANSPORTER 1"/>
    <property type="match status" value="1"/>
</dbReference>
<feature type="transmembrane region" description="Helical" evidence="6">
    <location>
        <begin position="260"/>
        <end position="278"/>
    </location>
</feature>